<evidence type="ECO:0000313" key="5">
    <source>
        <dbReference type="Proteomes" id="UP000261540"/>
    </source>
</evidence>
<dbReference type="PANTHER" id="PTHR47266">
    <property type="entry name" value="ENDONUCLEASE-RELATED"/>
    <property type="match status" value="1"/>
</dbReference>
<protein>
    <recommendedName>
        <fullName evidence="1">Gypsy retrotransposon integrase-like protein 1</fullName>
    </recommendedName>
</protein>
<evidence type="ECO:0000313" key="4">
    <source>
        <dbReference type="Ensembl" id="ENSPKIP00000002579.1"/>
    </source>
</evidence>
<accession>A0A3B3Q9T2</accession>
<feature type="domain" description="Integrase catalytic" evidence="3">
    <location>
        <begin position="145"/>
        <end position="303"/>
    </location>
</feature>
<keyword evidence="5" id="KW-1185">Reference proteome</keyword>
<dbReference type="FunFam" id="1.10.340.70:FF:000001">
    <property type="entry name" value="Retrovirus-related Pol polyprotein from transposon gypsy-like Protein"/>
    <property type="match status" value="1"/>
</dbReference>
<sequence>MFSMDSLQVAEEEVVESTSSRLEDIHTFLAEGCYPQNMNPMRRKNLKRYAVKFVMEEECLYYVGPKKDEKREVVIDADRKRQIFMECHFNEVGHHLGQKKTVHRIQSKYYWLGIVKDVVDWIKVCEPCQRAELNKSMTRTIRPIKVEAPWEIVGIDVFGPFPETRQGNTNVVIITDYLSKWIEASPIQKRDSLSVGRCISAAVYRFGSVKTAFCSESVDFCTEVSRHLSDRWNVVLKVTHVGQPQVKALYDQSSSELKEAVRRLVSEKQAEWDDFLDPLLFLFRTSANPITKFTPYYLMFNREARLPNVMEADFLKCHQGQGVLTAKDQGDSNFMTAMQEQQNTVKQLVIANMNAAYRQEKKNGKRPARAGIPLLTPREPPPMKKLKEAFLLPFPVDAVLDSEHSSTPDKKSGLEYSPAHP</sequence>
<reference evidence="4" key="1">
    <citation type="submission" date="2025-08" db="UniProtKB">
        <authorList>
            <consortium name="Ensembl"/>
        </authorList>
    </citation>
    <scope>IDENTIFICATION</scope>
</reference>
<dbReference type="Gene3D" id="3.30.420.10">
    <property type="entry name" value="Ribonuclease H-like superfamily/Ribonuclease H"/>
    <property type="match status" value="1"/>
</dbReference>
<evidence type="ECO:0000259" key="3">
    <source>
        <dbReference type="PROSITE" id="PS50994"/>
    </source>
</evidence>
<dbReference type="SUPFAM" id="SSF53098">
    <property type="entry name" value="Ribonuclease H-like"/>
    <property type="match status" value="1"/>
</dbReference>
<feature type="region of interest" description="Disordered" evidence="2">
    <location>
        <begin position="401"/>
        <end position="421"/>
    </location>
</feature>
<dbReference type="STRING" id="1676925.ENSPKIP00000002579"/>
<dbReference type="Gene3D" id="1.10.340.70">
    <property type="match status" value="1"/>
</dbReference>
<dbReference type="GO" id="GO:0003676">
    <property type="term" value="F:nucleic acid binding"/>
    <property type="evidence" value="ECO:0007669"/>
    <property type="project" value="InterPro"/>
</dbReference>
<dbReference type="PROSITE" id="PS50994">
    <property type="entry name" value="INTEGRASE"/>
    <property type="match status" value="1"/>
</dbReference>
<dbReference type="Ensembl" id="ENSPKIT00000026526.1">
    <property type="protein sequence ID" value="ENSPKIP00000002579.1"/>
    <property type="gene ID" value="ENSPKIG00000020423.1"/>
</dbReference>
<feature type="compositionally biased region" description="Basic and acidic residues" evidence="2">
    <location>
        <begin position="401"/>
        <end position="413"/>
    </location>
</feature>
<organism evidence="4 5">
    <name type="scientific">Paramormyrops kingsleyae</name>
    <dbReference type="NCBI Taxonomy" id="1676925"/>
    <lineage>
        <taxon>Eukaryota</taxon>
        <taxon>Metazoa</taxon>
        <taxon>Chordata</taxon>
        <taxon>Craniata</taxon>
        <taxon>Vertebrata</taxon>
        <taxon>Euteleostomi</taxon>
        <taxon>Actinopterygii</taxon>
        <taxon>Neopterygii</taxon>
        <taxon>Teleostei</taxon>
        <taxon>Osteoglossocephala</taxon>
        <taxon>Osteoglossomorpha</taxon>
        <taxon>Osteoglossiformes</taxon>
        <taxon>Mormyridae</taxon>
        <taxon>Paramormyrops</taxon>
    </lineage>
</organism>
<dbReference type="Pfam" id="PF17921">
    <property type="entry name" value="Integrase_H2C2"/>
    <property type="match status" value="1"/>
</dbReference>
<dbReference type="InterPro" id="IPR036397">
    <property type="entry name" value="RNaseH_sf"/>
</dbReference>
<evidence type="ECO:0000256" key="2">
    <source>
        <dbReference type="SAM" id="MobiDB-lite"/>
    </source>
</evidence>
<dbReference type="InterPro" id="IPR012337">
    <property type="entry name" value="RNaseH-like_sf"/>
</dbReference>
<evidence type="ECO:0000256" key="1">
    <source>
        <dbReference type="ARBA" id="ARBA00039658"/>
    </source>
</evidence>
<name>A0A3B3Q9T2_9TELE</name>
<dbReference type="GeneTree" id="ENSGT00940000164419"/>
<dbReference type="InterPro" id="IPR041588">
    <property type="entry name" value="Integrase_H2C2"/>
</dbReference>
<dbReference type="AlphaFoldDB" id="A0A3B3Q9T2"/>
<feature type="region of interest" description="Disordered" evidence="2">
    <location>
        <begin position="359"/>
        <end position="381"/>
    </location>
</feature>
<reference evidence="4" key="2">
    <citation type="submission" date="2025-09" db="UniProtKB">
        <authorList>
            <consortium name="Ensembl"/>
        </authorList>
    </citation>
    <scope>IDENTIFICATION</scope>
</reference>
<dbReference type="InterPro" id="IPR052160">
    <property type="entry name" value="Gypsy_RT_Integrase-like"/>
</dbReference>
<proteinExistence type="predicted"/>
<dbReference type="Proteomes" id="UP000261540">
    <property type="component" value="Unplaced"/>
</dbReference>
<dbReference type="GO" id="GO:0015074">
    <property type="term" value="P:DNA integration"/>
    <property type="evidence" value="ECO:0007669"/>
    <property type="project" value="InterPro"/>
</dbReference>
<dbReference type="InterPro" id="IPR001584">
    <property type="entry name" value="Integrase_cat-core"/>
</dbReference>